<reference evidence="3" key="1">
    <citation type="submission" date="2016-10" db="EMBL/GenBank/DDBJ databases">
        <authorList>
            <person name="Varghese N."/>
            <person name="Submissions S."/>
        </authorList>
    </citation>
    <scope>NUCLEOTIDE SEQUENCE [LARGE SCALE GENOMIC DNA]</scope>
    <source>
        <strain evidence="3">CGMCC 1.3703</strain>
    </source>
</reference>
<dbReference type="AlphaFoldDB" id="A0A1H0UWR4"/>
<dbReference type="STRING" id="240303.SAMN05421677_12911"/>
<keyword evidence="1" id="KW-1133">Transmembrane helix</keyword>
<organism evidence="2 3">
    <name type="scientific">Halobacillus aidingensis</name>
    <dbReference type="NCBI Taxonomy" id="240303"/>
    <lineage>
        <taxon>Bacteria</taxon>
        <taxon>Bacillati</taxon>
        <taxon>Bacillota</taxon>
        <taxon>Bacilli</taxon>
        <taxon>Bacillales</taxon>
        <taxon>Bacillaceae</taxon>
        <taxon>Halobacillus</taxon>
    </lineage>
</organism>
<evidence type="ECO:0000313" key="3">
    <source>
        <dbReference type="Proteomes" id="UP000198860"/>
    </source>
</evidence>
<evidence type="ECO:0000256" key="1">
    <source>
        <dbReference type="SAM" id="Phobius"/>
    </source>
</evidence>
<protein>
    <submittedName>
        <fullName evidence="2">Uncharacterized protein</fullName>
    </submittedName>
</protein>
<sequence>MSFAFAFTVACIPLFIIVSTILVDLQTEE</sequence>
<dbReference type="Proteomes" id="UP000198860">
    <property type="component" value="Unassembled WGS sequence"/>
</dbReference>
<proteinExistence type="predicted"/>
<accession>A0A1H0UWR4</accession>
<keyword evidence="3" id="KW-1185">Reference proteome</keyword>
<keyword evidence="1" id="KW-0812">Transmembrane</keyword>
<feature type="transmembrane region" description="Helical" evidence="1">
    <location>
        <begin position="6"/>
        <end position="25"/>
    </location>
</feature>
<name>A0A1H0UWR4_HALAD</name>
<keyword evidence="1" id="KW-0472">Membrane</keyword>
<evidence type="ECO:0000313" key="2">
    <source>
        <dbReference type="EMBL" id="SDP70699.1"/>
    </source>
</evidence>
<gene>
    <name evidence="2" type="ORF">SAMN05421677_12911</name>
</gene>
<dbReference type="EMBL" id="FNIZ01000029">
    <property type="protein sequence ID" value="SDP70699.1"/>
    <property type="molecule type" value="Genomic_DNA"/>
</dbReference>